<evidence type="ECO:0000256" key="3">
    <source>
        <dbReference type="SAM" id="Phobius"/>
    </source>
</evidence>
<dbReference type="InterPro" id="IPR027381">
    <property type="entry name" value="LytR/CpsA/Psr_C"/>
</dbReference>
<accession>A0ABW7WXP4</accession>
<dbReference type="InterPro" id="IPR050922">
    <property type="entry name" value="LytR/CpsA/Psr_CW_biosynth"/>
</dbReference>
<feature type="region of interest" description="Disordered" evidence="2">
    <location>
        <begin position="1"/>
        <end position="355"/>
    </location>
</feature>
<feature type="compositionally biased region" description="Low complexity" evidence="2">
    <location>
        <begin position="84"/>
        <end position="101"/>
    </location>
</feature>
<name>A0ABW7WXP4_9NOCA</name>
<evidence type="ECO:0000259" key="5">
    <source>
        <dbReference type="Pfam" id="PF13399"/>
    </source>
</evidence>
<feature type="compositionally biased region" description="Low complexity" evidence="2">
    <location>
        <begin position="247"/>
        <end position="260"/>
    </location>
</feature>
<feature type="domain" description="Cell envelope-related transcriptional attenuator" evidence="4">
    <location>
        <begin position="439"/>
        <end position="601"/>
    </location>
</feature>
<dbReference type="Pfam" id="PF03816">
    <property type="entry name" value="LytR_cpsA_psr"/>
    <property type="match status" value="1"/>
</dbReference>
<feature type="region of interest" description="Disordered" evidence="2">
    <location>
        <begin position="684"/>
        <end position="712"/>
    </location>
</feature>
<dbReference type="EMBL" id="JBIRYO010000005">
    <property type="protein sequence ID" value="MFI2473607.1"/>
    <property type="molecule type" value="Genomic_DNA"/>
</dbReference>
<protein>
    <submittedName>
        <fullName evidence="6">LCP family protein</fullName>
    </submittedName>
</protein>
<feature type="compositionally biased region" description="Low complexity" evidence="2">
    <location>
        <begin position="698"/>
        <end position="710"/>
    </location>
</feature>
<dbReference type="Pfam" id="PF02389">
    <property type="entry name" value="Cornifin"/>
    <property type="match status" value="1"/>
</dbReference>
<evidence type="ECO:0000256" key="1">
    <source>
        <dbReference type="ARBA" id="ARBA00006068"/>
    </source>
</evidence>
<comment type="similarity">
    <text evidence="1">Belongs to the LytR/CpsA/Psr (LCP) family.</text>
</comment>
<dbReference type="Gene3D" id="3.30.70.2390">
    <property type="match status" value="1"/>
</dbReference>
<feature type="compositionally biased region" description="Low complexity" evidence="2">
    <location>
        <begin position="310"/>
        <end position="334"/>
    </location>
</feature>
<dbReference type="RefSeq" id="WP_357409317.1">
    <property type="nucleotide sequence ID" value="NZ_JBEYCD010000015.1"/>
</dbReference>
<dbReference type="Gene3D" id="3.40.630.190">
    <property type="entry name" value="LCP protein"/>
    <property type="match status" value="1"/>
</dbReference>
<keyword evidence="3" id="KW-0472">Membrane</keyword>
<evidence type="ECO:0000313" key="6">
    <source>
        <dbReference type="EMBL" id="MFI2473607.1"/>
    </source>
</evidence>
<gene>
    <name evidence="6" type="ORF">ACH49W_09555</name>
</gene>
<keyword evidence="3" id="KW-1133">Transmembrane helix</keyword>
<sequence length="852" mass="89795">MGDDRHGRAPGPGGRAPWERYSTAENPERDGARAPRRSRHTEGGADAGSAPLTVQDLVEKVDNERIGRRRRADNGGRPDRRAETAPGAAAPARPADPAASRRTPEGPAPQQRRAPEGPQRGAPKGPQRGVPEGPQRAPEGGRRAAPEATQRRAPETAQRGAPETTQRRAPESAQRQAPETTQRRAPESTQRRAPEATQRRAPDGAQGAAPNAPQRNAAQAPQRRAPESTPGKPAPGARPEEAKRRAAAQGAPGRQARRAPSAVVDDITGATPATPPRRAAETAEPAEEVTDVLPPLDESEAPDPATTKWPTTESAATPKPAAKSATSKIAAPSKSVGPPLSRLAASKQRRHRRLKTAGRVSAALVAVLVLLITGGGWSYLQSTTNGFTQVSALDENSEDIVDSNAQLGDENYLLVGTDTRAGANGQLGAGTLDDAEGSRADTTMLVHIPKARNRVVVVSFPRDLDVTRPKCNGWDNEKESYTNETFPSAMGDKLNAVYALGGPKCLLTTIQRLTGASINHFIGIDFAGFESMVDQIGGVEVCATKPLVDGVLGTVLEQPGKQRVNGETALNYVRARHVYGEERSDYDRINRQQRFLASLLRGALSSRVLFDPGKLNGFVEAFRNHTWVDAVKTEDLLMLGRSLQKIDAGTVTFITVPTAGTTSYGNEIPRESDIKAIFKAIRDDQPLPGEKPTTQNDAPAPALTPAAPTPGKHIAVDPSTVSLLVSNGSGHDGLARTAATKLGNQGFTIYNTGNYANGTSQTTKVRYAAGLEAEAATVATSIPGATIEAADDLGGIVEVVIGVDSVNGVTVKAPTPVGDAITNVVTSSSTDTTPTVLPSDLEHVNAADEMCK</sequence>
<feature type="compositionally biased region" description="Basic and acidic residues" evidence="2">
    <location>
        <begin position="57"/>
        <end position="83"/>
    </location>
</feature>
<organism evidence="6 7">
    <name type="scientific">Nocardia xishanensis</name>
    <dbReference type="NCBI Taxonomy" id="238964"/>
    <lineage>
        <taxon>Bacteria</taxon>
        <taxon>Bacillati</taxon>
        <taxon>Actinomycetota</taxon>
        <taxon>Actinomycetes</taxon>
        <taxon>Mycobacteriales</taxon>
        <taxon>Nocardiaceae</taxon>
        <taxon>Nocardia</taxon>
    </lineage>
</organism>
<dbReference type="Pfam" id="PF13399">
    <property type="entry name" value="LytR_C"/>
    <property type="match status" value="1"/>
</dbReference>
<dbReference type="NCBIfam" id="TIGR00350">
    <property type="entry name" value="lytR_cpsA_psr"/>
    <property type="match status" value="1"/>
</dbReference>
<feature type="transmembrane region" description="Helical" evidence="3">
    <location>
        <begin position="357"/>
        <end position="380"/>
    </location>
</feature>
<feature type="domain" description="LytR/CpsA/Psr regulator C-terminal" evidence="5">
    <location>
        <begin position="721"/>
        <end position="804"/>
    </location>
</feature>
<keyword evidence="7" id="KW-1185">Reference proteome</keyword>
<feature type="compositionally biased region" description="Basic and acidic residues" evidence="2">
    <location>
        <begin position="139"/>
        <end position="154"/>
    </location>
</feature>
<dbReference type="InterPro" id="IPR004474">
    <property type="entry name" value="LytR_CpsA_psr"/>
</dbReference>
<comment type="caution">
    <text evidence="6">The sequence shown here is derived from an EMBL/GenBank/DDBJ whole genome shotgun (WGS) entry which is preliminary data.</text>
</comment>
<reference evidence="6 7" key="1">
    <citation type="submission" date="2024-10" db="EMBL/GenBank/DDBJ databases">
        <title>The Natural Products Discovery Center: Release of the First 8490 Sequenced Strains for Exploring Actinobacteria Biosynthetic Diversity.</title>
        <authorList>
            <person name="Kalkreuter E."/>
            <person name="Kautsar S.A."/>
            <person name="Yang D."/>
            <person name="Bader C.D."/>
            <person name="Teijaro C.N."/>
            <person name="Fluegel L."/>
            <person name="Davis C.M."/>
            <person name="Simpson J.R."/>
            <person name="Lauterbach L."/>
            <person name="Steele A.D."/>
            <person name="Gui C."/>
            <person name="Meng S."/>
            <person name="Li G."/>
            <person name="Viehrig K."/>
            <person name="Ye F."/>
            <person name="Su P."/>
            <person name="Kiefer A.F."/>
            <person name="Nichols A."/>
            <person name="Cepeda A.J."/>
            <person name="Yan W."/>
            <person name="Fan B."/>
            <person name="Jiang Y."/>
            <person name="Adhikari A."/>
            <person name="Zheng C.-J."/>
            <person name="Schuster L."/>
            <person name="Cowan T.M."/>
            <person name="Smanski M.J."/>
            <person name="Chevrette M.G."/>
            <person name="De Carvalho L.P.S."/>
            <person name="Shen B."/>
        </authorList>
    </citation>
    <scope>NUCLEOTIDE SEQUENCE [LARGE SCALE GENOMIC DNA]</scope>
    <source>
        <strain evidence="6 7">NPDC019275</strain>
    </source>
</reference>
<dbReference type="PANTHER" id="PTHR33392">
    <property type="entry name" value="POLYISOPRENYL-TEICHOIC ACID--PEPTIDOGLYCAN TEICHOIC ACID TRANSFERASE TAGU"/>
    <property type="match status" value="1"/>
</dbReference>
<dbReference type="PANTHER" id="PTHR33392:SF6">
    <property type="entry name" value="POLYISOPRENYL-TEICHOIC ACID--PEPTIDOGLYCAN TEICHOIC ACID TRANSFERASE TAGU"/>
    <property type="match status" value="1"/>
</dbReference>
<evidence type="ECO:0000259" key="4">
    <source>
        <dbReference type="Pfam" id="PF03816"/>
    </source>
</evidence>
<evidence type="ECO:0000313" key="7">
    <source>
        <dbReference type="Proteomes" id="UP001611415"/>
    </source>
</evidence>
<feature type="compositionally biased region" description="Low complexity" evidence="2">
    <location>
        <begin position="204"/>
        <end position="223"/>
    </location>
</feature>
<evidence type="ECO:0000256" key="2">
    <source>
        <dbReference type="SAM" id="MobiDB-lite"/>
    </source>
</evidence>
<feature type="compositionally biased region" description="Basic and acidic residues" evidence="2">
    <location>
        <begin position="181"/>
        <end position="202"/>
    </location>
</feature>
<proteinExistence type="inferred from homology"/>
<keyword evidence="3" id="KW-0812">Transmembrane</keyword>
<dbReference type="Proteomes" id="UP001611415">
    <property type="component" value="Unassembled WGS sequence"/>
</dbReference>